<reference evidence="2 3" key="1">
    <citation type="submission" date="2015-09" db="EMBL/GenBank/DDBJ databases">
        <authorList>
            <consortium name="Pathogen Informatics"/>
        </authorList>
    </citation>
    <scope>NUCLEOTIDE SEQUENCE [LARGE SCALE GENOMIC DNA]</scope>
    <source>
        <strain evidence="2 3">2789STDY5834842</strain>
    </source>
</reference>
<dbReference type="Pfam" id="PF13302">
    <property type="entry name" value="Acetyltransf_3"/>
    <property type="match status" value="1"/>
</dbReference>
<feature type="domain" description="N-acetyltransferase" evidence="1">
    <location>
        <begin position="25"/>
        <end position="177"/>
    </location>
</feature>
<gene>
    <name evidence="2" type="ORF">ERS852457_00856</name>
</gene>
<dbReference type="AlphaFoldDB" id="A0A174A0I0"/>
<dbReference type="InterPro" id="IPR051531">
    <property type="entry name" value="N-acetyltransferase"/>
</dbReference>
<dbReference type="SUPFAM" id="SSF55729">
    <property type="entry name" value="Acyl-CoA N-acyltransferases (Nat)"/>
    <property type="match status" value="1"/>
</dbReference>
<dbReference type="Proteomes" id="UP000095333">
    <property type="component" value="Unassembled WGS sequence"/>
</dbReference>
<name>A0A174A0I0_PHOVU</name>
<proteinExistence type="predicted"/>
<dbReference type="PROSITE" id="PS51186">
    <property type="entry name" value="GNAT"/>
    <property type="match status" value="1"/>
</dbReference>
<evidence type="ECO:0000313" key="2">
    <source>
        <dbReference type="EMBL" id="CUN82081.1"/>
    </source>
</evidence>
<dbReference type="EMBL" id="CYZI01000003">
    <property type="protein sequence ID" value="CUN82081.1"/>
    <property type="molecule type" value="Genomic_DNA"/>
</dbReference>
<dbReference type="GO" id="GO:0016747">
    <property type="term" value="F:acyltransferase activity, transferring groups other than amino-acyl groups"/>
    <property type="evidence" value="ECO:0007669"/>
    <property type="project" value="InterPro"/>
</dbReference>
<dbReference type="PANTHER" id="PTHR43792">
    <property type="entry name" value="GNAT FAMILY, PUTATIVE (AFU_ORTHOLOGUE AFUA_3G00765)-RELATED-RELATED"/>
    <property type="match status" value="1"/>
</dbReference>
<sequence length="204" mass="24805">MIVVKCFYLNAVYNMNTPTLETDRLILRKFTENDIEALFLILKDEEVNRFLPWFPLKDIEETKKFYAERYAVKYEQPQAYAYAICLKDDNYPIGYVKVDMEEHHDFSYGLRKEFWHRGIASEAGKAVVERVKKYITATHDRNNPRSGNVMQVCGIKYCYTYEELWQPKNFLVEFRLYQLNFTKEENWMYKEYWDKYPIHFIEKL</sequence>
<accession>A0A174A0I0</accession>
<protein>
    <submittedName>
        <fullName evidence="2">Putative acetyltransferase</fullName>
    </submittedName>
</protein>
<dbReference type="PANTHER" id="PTHR43792:SF1">
    <property type="entry name" value="N-ACETYLTRANSFERASE DOMAIN-CONTAINING PROTEIN"/>
    <property type="match status" value="1"/>
</dbReference>
<dbReference type="InterPro" id="IPR016181">
    <property type="entry name" value="Acyl_CoA_acyltransferase"/>
</dbReference>
<evidence type="ECO:0000259" key="1">
    <source>
        <dbReference type="PROSITE" id="PS51186"/>
    </source>
</evidence>
<dbReference type="InterPro" id="IPR000182">
    <property type="entry name" value="GNAT_dom"/>
</dbReference>
<organism evidence="2 3">
    <name type="scientific">Phocaeicola vulgatus</name>
    <name type="common">Bacteroides vulgatus</name>
    <dbReference type="NCBI Taxonomy" id="821"/>
    <lineage>
        <taxon>Bacteria</taxon>
        <taxon>Pseudomonadati</taxon>
        <taxon>Bacteroidota</taxon>
        <taxon>Bacteroidia</taxon>
        <taxon>Bacteroidales</taxon>
        <taxon>Bacteroidaceae</taxon>
        <taxon>Phocaeicola</taxon>
    </lineage>
</organism>
<keyword evidence="2" id="KW-0808">Transferase</keyword>
<evidence type="ECO:0000313" key="3">
    <source>
        <dbReference type="Proteomes" id="UP000095333"/>
    </source>
</evidence>
<dbReference type="Gene3D" id="3.40.630.30">
    <property type="match status" value="1"/>
</dbReference>